<gene>
    <name evidence="2" type="ORF">SAMEA1982600_03744</name>
</gene>
<evidence type="ECO:0000313" key="3">
    <source>
        <dbReference type="Proteomes" id="UP000077037"/>
    </source>
</evidence>
<organism evidence="2 3">
    <name type="scientific">Bordetella ansorpii</name>
    <dbReference type="NCBI Taxonomy" id="288768"/>
    <lineage>
        <taxon>Bacteria</taxon>
        <taxon>Pseudomonadati</taxon>
        <taxon>Pseudomonadota</taxon>
        <taxon>Betaproteobacteria</taxon>
        <taxon>Burkholderiales</taxon>
        <taxon>Alcaligenaceae</taxon>
        <taxon>Bordetella</taxon>
    </lineage>
</organism>
<feature type="region of interest" description="Disordered" evidence="1">
    <location>
        <begin position="1"/>
        <end position="28"/>
    </location>
</feature>
<dbReference type="AlphaFoldDB" id="A0A157QMG3"/>
<dbReference type="Pfam" id="PF06067">
    <property type="entry name" value="DUF932"/>
    <property type="match status" value="1"/>
</dbReference>
<dbReference type="RefSeq" id="WP_066416878.1">
    <property type="nucleotide sequence ID" value="NZ_FKBS01000025.1"/>
</dbReference>
<protein>
    <submittedName>
        <fullName evidence="2">Phage/plasmid-like protein</fullName>
    </submittedName>
</protein>
<name>A0A157QMG3_9BORD</name>
<reference evidence="2 3" key="1">
    <citation type="submission" date="2016-03" db="EMBL/GenBank/DDBJ databases">
        <authorList>
            <consortium name="Pathogen Informatics"/>
        </authorList>
    </citation>
    <scope>NUCLEOTIDE SEQUENCE [LARGE SCALE GENOMIC DNA]</scope>
    <source>
        <strain evidence="2 3">NCTC13364</strain>
    </source>
</reference>
<proteinExistence type="predicted"/>
<evidence type="ECO:0000256" key="1">
    <source>
        <dbReference type="SAM" id="MobiDB-lite"/>
    </source>
</evidence>
<evidence type="ECO:0000313" key="2">
    <source>
        <dbReference type="EMBL" id="SAI46951.1"/>
    </source>
</evidence>
<dbReference type="Proteomes" id="UP000077037">
    <property type="component" value="Unassembled WGS sequence"/>
</dbReference>
<dbReference type="EMBL" id="FKBS01000025">
    <property type="protein sequence ID" value="SAI46951.1"/>
    <property type="molecule type" value="Genomic_DNA"/>
</dbReference>
<dbReference type="OrthoDB" id="4554729at2"/>
<accession>A0A157QMG3</accession>
<dbReference type="InterPro" id="IPR026325">
    <property type="entry name" value="DUF932"/>
</dbReference>
<sequence>MQPALASRFGRNRREFTSTNGQPLTEDQLRNVAPSIFADGAHESRSARYTYIPTIDILRGLRAEGFEPYTAVQAHTRKAGHHDYTKHLIRLRHRSHNDQDTAHEIVLLNSHNGSSAYQMLAGAFRFVCANGLICGEAFQDIRVPHKGDVRDQVLEGANVILEDFGLVTESRERMRSITVTPDEARAFATAALQLRYDSPAAPISPEQAIAPRRAEDARADLWTVFNRAQENLVRGGLSGRSANSRRITTRAINGIDQGTALNRALWTLADEMAKLKS</sequence>